<dbReference type="InterPro" id="IPR052394">
    <property type="entry name" value="LRR-containing"/>
</dbReference>
<organism evidence="1 2">
    <name type="scientific">Saprolegnia parasitica (strain CBS 223.65)</name>
    <dbReference type="NCBI Taxonomy" id="695850"/>
    <lineage>
        <taxon>Eukaryota</taxon>
        <taxon>Sar</taxon>
        <taxon>Stramenopiles</taxon>
        <taxon>Oomycota</taxon>
        <taxon>Saprolegniomycetes</taxon>
        <taxon>Saprolegniales</taxon>
        <taxon>Saprolegniaceae</taxon>
        <taxon>Saprolegnia</taxon>
    </lineage>
</organism>
<dbReference type="AlphaFoldDB" id="A0A067C6B2"/>
<dbReference type="InterPro" id="IPR032675">
    <property type="entry name" value="LRR_dom_sf"/>
</dbReference>
<dbReference type="OrthoDB" id="120976at2759"/>
<dbReference type="RefSeq" id="XP_012203007.1">
    <property type="nucleotide sequence ID" value="XM_012347617.1"/>
</dbReference>
<dbReference type="VEuPathDB" id="FungiDB:SPRG_08378"/>
<evidence type="ECO:0000313" key="1">
    <source>
        <dbReference type="EMBL" id="KDO26304.1"/>
    </source>
</evidence>
<proteinExistence type="predicted"/>
<dbReference type="GeneID" id="24130602"/>
<dbReference type="EMBL" id="KK583225">
    <property type="protein sequence ID" value="KDO26304.1"/>
    <property type="molecule type" value="Genomic_DNA"/>
</dbReference>
<name>A0A067C6B2_SAPPC</name>
<evidence type="ECO:0000313" key="2">
    <source>
        <dbReference type="Proteomes" id="UP000030745"/>
    </source>
</evidence>
<dbReference type="KEGG" id="spar:SPRG_08378"/>
<dbReference type="Gene3D" id="3.80.10.10">
    <property type="entry name" value="Ribonuclease Inhibitor"/>
    <property type="match status" value="2"/>
</dbReference>
<accession>A0A067C6B2</accession>
<dbReference type="Proteomes" id="UP000030745">
    <property type="component" value="Unassembled WGS sequence"/>
</dbReference>
<protein>
    <submittedName>
        <fullName evidence="1">Uncharacterized protein</fullName>
    </submittedName>
</protein>
<sequence length="661" mass="73403">MRQSCKRVRTWRAAVVNPLLQHKARPESALGKKTKERRVHLTALLSSILEAYETCVVHYAETLGKESFPEYYANAILQRATSRKHGLELLEATIASLVHTTTHPRIRCFANLLGVTENPFNPKEKTTLFLRLIERMYRLKTNDAAKGLATYDDVASVACVVFHNIGFGQAAARRVVRDLFHEPDPYWTFEYLAPTCVELTVERGWPAGAESDLLEQVSRLGSSMRNANGTRKVDGDAFLELILSAWNHRAQQLYLDLDNACDKEEANLAAAIDATRQQCYDRANIAPATAAEEAIFHDVLAAHWLADVDLNAVGHEWHRPLRDIQRLYASYRDTQAAQSGKKAWDWEAWRWEADWDWGGLIASVKNHRDHEAHVLTSSQLPLTNDSGVLDLAECTLGDRNMQKMGQFLQLPTRKLHTLRVSGNGVRDKGCETIVRAIQSSQPSVLELNLSDNAIGVHGARALRDVLTAKTCRIEVLCLDNNKLGNVVGKAFMEDVASSNRSLRTLSLRRNELNCGHAVAHLLRVHPTIQRLDLSWNVFRGLHVVPMAAALTDNGTLQELHMSYNAAGDAGFAALTKALAMNKVLRHLDVGHNNVLAILDIKNLLKTLSHHLSLETLVLCGNPLGPSVVATLEKDMAGSRVQMHLSGCSHASSSTYQLPGAR</sequence>
<dbReference type="PANTHER" id="PTHR24114:SF2">
    <property type="entry name" value="F-BOX DOMAIN-CONTAINING PROTEIN-RELATED"/>
    <property type="match status" value="1"/>
</dbReference>
<reference evidence="1 2" key="1">
    <citation type="journal article" date="2013" name="PLoS Genet.">
        <title>Distinctive expansion of potential virulence genes in the genome of the oomycete fish pathogen Saprolegnia parasitica.</title>
        <authorList>
            <person name="Jiang R.H."/>
            <person name="de Bruijn I."/>
            <person name="Haas B.J."/>
            <person name="Belmonte R."/>
            <person name="Lobach L."/>
            <person name="Christie J."/>
            <person name="van den Ackerveken G."/>
            <person name="Bottin A."/>
            <person name="Bulone V."/>
            <person name="Diaz-Moreno S.M."/>
            <person name="Dumas B."/>
            <person name="Fan L."/>
            <person name="Gaulin E."/>
            <person name="Govers F."/>
            <person name="Grenville-Briggs L.J."/>
            <person name="Horner N.R."/>
            <person name="Levin J.Z."/>
            <person name="Mammella M."/>
            <person name="Meijer H.J."/>
            <person name="Morris P."/>
            <person name="Nusbaum C."/>
            <person name="Oome S."/>
            <person name="Phillips A.J."/>
            <person name="van Rooyen D."/>
            <person name="Rzeszutek E."/>
            <person name="Saraiva M."/>
            <person name="Secombes C.J."/>
            <person name="Seidl M.F."/>
            <person name="Snel B."/>
            <person name="Stassen J.H."/>
            <person name="Sykes S."/>
            <person name="Tripathy S."/>
            <person name="van den Berg H."/>
            <person name="Vega-Arreguin J.C."/>
            <person name="Wawra S."/>
            <person name="Young S.K."/>
            <person name="Zeng Q."/>
            <person name="Dieguez-Uribeondo J."/>
            <person name="Russ C."/>
            <person name="Tyler B.M."/>
            <person name="van West P."/>
        </authorList>
    </citation>
    <scope>NUCLEOTIDE SEQUENCE [LARGE SCALE GENOMIC DNA]</scope>
    <source>
        <strain evidence="1 2">CBS 223.65</strain>
    </source>
</reference>
<keyword evidence="2" id="KW-1185">Reference proteome</keyword>
<dbReference type="InterPro" id="IPR001611">
    <property type="entry name" value="Leu-rich_rpt"/>
</dbReference>
<gene>
    <name evidence="1" type="ORF">SPRG_08378</name>
</gene>
<dbReference type="PANTHER" id="PTHR24114">
    <property type="entry name" value="LEUCINE RICH REPEAT FAMILY PROTEIN"/>
    <property type="match status" value="1"/>
</dbReference>
<dbReference type="SMART" id="SM00368">
    <property type="entry name" value="LRR_RI"/>
    <property type="match status" value="6"/>
</dbReference>
<dbReference type="Pfam" id="PF13516">
    <property type="entry name" value="LRR_6"/>
    <property type="match status" value="2"/>
</dbReference>
<dbReference type="OMA" id="CYDRANI"/>
<dbReference type="SUPFAM" id="SSF52047">
    <property type="entry name" value="RNI-like"/>
    <property type="match status" value="1"/>
</dbReference>